<dbReference type="STRING" id="1219043.SCH01S_25_01070"/>
<name>A0A0E9MNX2_9SPHN</name>
<dbReference type="Pfam" id="PF02464">
    <property type="entry name" value="CinA"/>
    <property type="match status" value="1"/>
</dbReference>
<gene>
    <name evidence="2" type="ORF">SCH01S_25_01070</name>
</gene>
<dbReference type="Proteomes" id="UP000033202">
    <property type="component" value="Unassembled WGS sequence"/>
</dbReference>
<evidence type="ECO:0000259" key="1">
    <source>
        <dbReference type="Pfam" id="PF02464"/>
    </source>
</evidence>
<dbReference type="InterPro" id="IPR036653">
    <property type="entry name" value="CinA-like_C"/>
</dbReference>
<reference evidence="2 3" key="1">
    <citation type="submission" date="2015-04" db="EMBL/GenBank/DDBJ databases">
        <title>Whole genome shotgun sequence of Sphingomonas changbaiensis NBRC 104936.</title>
        <authorList>
            <person name="Katano-Makiyama Y."/>
            <person name="Hosoyama A."/>
            <person name="Hashimoto M."/>
            <person name="Noguchi M."/>
            <person name="Tsuchikane K."/>
            <person name="Ohji S."/>
            <person name="Yamazoe A."/>
            <person name="Ichikawa N."/>
            <person name="Kimura A."/>
            <person name="Fujita N."/>
        </authorList>
    </citation>
    <scope>NUCLEOTIDE SEQUENCE [LARGE SCALE GENOMIC DNA]</scope>
    <source>
        <strain evidence="2 3">NBRC 104936</strain>
    </source>
</reference>
<dbReference type="SUPFAM" id="SSF142433">
    <property type="entry name" value="CinA-like"/>
    <property type="match status" value="1"/>
</dbReference>
<dbReference type="InterPro" id="IPR008136">
    <property type="entry name" value="CinA_C"/>
</dbReference>
<organism evidence="2 3">
    <name type="scientific">Sphingomonas changbaiensis NBRC 104936</name>
    <dbReference type="NCBI Taxonomy" id="1219043"/>
    <lineage>
        <taxon>Bacteria</taxon>
        <taxon>Pseudomonadati</taxon>
        <taxon>Pseudomonadota</taxon>
        <taxon>Alphaproteobacteria</taxon>
        <taxon>Sphingomonadales</taxon>
        <taxon>Sphingomonadaceae</taxon>
        <taxon>Sphingomonas</taxon>
    </lineage>
</organism>
<comment type="caution">
    <text evidence="2">The sequence shown here is derived from an EMBL/GenBank/DDBJ whole genome shotgun (WGS) entry which is preliminary data.</text>
</comment>
<dbReference type="RefSeq" id="WP_046347948.1">
    <property type="nucleotide sequence ID" value="NZ_BBWU01000025.1"/>
</dbReference>
<protein>
    <recommendedName>
        <fullName evidence="1">CinA C-terminal domain-containing protein</fullName>
    </recommendedName>
</protein>
<dbReference type="NCBIfam" id="TIGR00199">
    <property type="entry name" value="PncC_domain"/>
    <property type="match status" value="1"/>
</dbReference>
<dbReference type="AlphaFoldDB" id="A0A0E9MNX2"/>
<dbReference type="OrthoDB" id="9801454at2"/>
<proteinExistence type="predicted"/>
<sequence>MAGAETLSGALPPEVEELAIRLLTRACDRELTLATAESCTGGLIASLLTDVEGMGHAFERGFVVYTDEAKAGMLGIPRPLIDTHGAVSKEVALAMAEGALAHSRADVVASVTGFAGPAGPDDEPGLVHFGCARRGRPAFHREEHFGNVGRGKVREEATRVALEMMLEAIG</sequence>
<feature type="domain" description="CinA C-terminal" evidence="1">
    <location>
        <begin position="17"/>
        <end position="168"/>
    </location>
</feature>
<evidence type="ECO:0000313" key="3">
    <source>
        <dbReference type="Proteomes" id="UP000033202"/>
    </source>
</evidence>
<evidence type="ECO:0000313" key="2">
    <source>
        <dbReference type="EMBL" id="GAO39126.1"/>
    </source>
</evidence>
<dbReference type="Gene3D" id="3.90.950.20">
    <property type="entry name" value="CinA-like"/>
    <property type="match status" value="1"/>
</dbReference>
<keyword evidence="3" id="KW-1185">Reference proteome</keyword>
<accession>A0A0E9MNX2</accession>
<dbReference type="EMBL" id="BBWU01000025">
    <property type="protein sequence ID" value="GAO39126.1"/>
    <property type="molecule type" value="Genomic_DNA"/>
</dbReference>